<reference evidence="2 3" key="1">
    <citation type="submission" date="2019-06" db="EMBL/GenBank/DDBJ databases">
        <title>Whole genome shotgun sequence of Cellulomonas uda NBRC 3747.</title>
        <authorList>
            <person name="Hosoyama A."/>
            <person name="Uohara A."/>
            <person name="Ohji S."/>
            <person name="Ichikawa N."/>
        </authorList>
    </citation>
    <scope>NUCLEOTIDE SEQUENCE [LARGE SCALE GENOMIC DNA]</scope>
    <source>
        <strain evidence="2 3">NBRC 3747</strain>
    </source>
</reference>
<dbReference type="PROSITE" id="PS50943">
    <property type="entry name" value="HTH_CROC1"/>
    <property type="match status" value="1"/>
</dbReference>
<dbReference type="Pfam" id="PF13443">
    <property type="entry name" value="HTH_26"/>
    <property type="match status" value="1"/>
</dbReference>
<name>A0A4Y3KAE6_CELUD</name>
<gene>
    <name evidence="2" type="ORF">CUD01_04090</name>
</gene>
<dbReference type="AlphaFoldDB" id="A0A4Y3KAE6"/>
<comment type="caution">
    <text evidence="2">The sequence shown here is derived from an EMBL/GenBank/DDBJ whole genome shotgun (WGS) entry which is preliminary data.</text>
</comment>
<dbReference type="InterPro" id="IPR010982">
    <property type="entry name" value="Lambda_DNA-bd_dom_sf"/>
</dbReference>
<sequence length="99" mass="10739">MSTQISTLVPLAERPLHQRVAAVIRGEMARYEITQARVAALLGITQQSVSRKRAGQTPYTLDELEVLAPLFATTPDELLRAARDLRPVDPTAGGTQSAD</sequence>
<feature type="domain" description="HTH cro/C1-type" evidence="1">
    <location>
        <begin position="24"/>
        <end position="78"/>
    </location>
</feature>
<protein>
    <recommendedName>
        <fullName evidence="1">HTH cro/C1-type domain-containing protein</fullName>
    </recommendedName>
</protein>
<dbReference type="SUPFAM" id="SSF47413">
    <property type="entry name" value="lambda repressor-like DNA-binding domains"/>
    <property type="match status" value="1"/>
</dbReference>
<evidence type="ECO:0000259" key="1">
    <source>
        <dbReference type="PROSITE" id="PS50943"/>
    </source>
</evidence>
<accession>A0A4Y3KAE6</accession>
<dbReference type="CDD" id="cd00093">
    <property type="entry name" value="HTH_XRE"/>
    <property type="match status" value="1"/>
</dbReference>
<dbReference type="Proteomes" id="UP000315842">
    <property type="component" value="Unassembled WGS sequence"/>
</dbReference>
<dbReference type="InterPro" id="IPR001387">
    <property type="entry name" value="Cro/C1-type_HTH"/>
</dbReference>
<evidence type="ECO:0000313" key="3">
    <source>
        <dbReference type="Proteomes" id="UP000315842"/>
    </source>
</evidence>
<organism evidence="2 3">
    <name type="scientific">Cellulomonas uda</name>
    <dbReference type="NCBI Taxonomy" id="1714"/>
    <lineage>
        <taxon>Bacteria</taxon>
        <taxon>Bacillati</taxon>
        <taxon>Actinomycetota</taxon>
        <taxon>Actinomycetes</taxon>
        <taxon>Micrococcales</taxon>
        <taxon>Cellulomonadaceae</taxon>
        <taxon>Cellulomonas</taxon>
    </lineage>
</organism>
<keyword evidence="3" id="KW-1185">Reference proteome</keyword>
<evidence type="ECO:0000313" key="2">
    <source>
        <dbReference type="EMBL" id="GEA79965.1"/>
    </source>
</evidence>
<dbReference type="GO" id="GO:0003677">
    <property type="term" value="F:DNA binding"/>
    <property type="evidence" value="ECO:0007669"/>
    <property type="project" value="InterPro"/>
</dbReference>
<dbReference type="EMBL" id="BJLP01000004">
    <property type="protein sequence ID" value="GEA79965.1"/>
    <property type="molecule type" value="Genomic_DNA"/>
</dbReference>
<proteinExistence type="predicted"/>
<dbReference type="Gene3D" id="1.10.260.40">
    <property type="entry name" value="lambda repressor-like DNA-binding domains"/>
    <property type="match status" value="1"/>
</dbReference>